<evidence type="ECO:0000313" key="1">
    <source>
        <dbReference type="EMBL" id="MCL6272630.1"/>
    </source>
</evidence>
<dbReference type="Gene3D" id="1.25.40.390">
    <property type="match status" value="2"/>
</dbReference>
<accession>A0ABT0PMM2</accession>
<dbReference type="Proteomes" id="UP001203607">
    <property type="component" value="Unassembled WGS sequence"/>
</dbReference>
<dbReference type="InterPro" id="IPR024302">
    <property type="entry name" value="SusD-like"/>
</dbReference>
<dbReference type="RefSeq" id="WP_249655816.1">
    <property type="nucleotide sequence ID" value="NZ_JAMFMA010000001.1"/>
</dbReference>
<gene>
    <name evidence="1" type="ORF">M3P19_01350</name>
</gene>
<dbReference type="Pfam" id="PF12741">
    <property type="entry name" value="SusD-like"/>
    <property type="match status" value="1"/>
</dbReference>
<dbReference type="Pfam" id="PF12771">
    <property type="entry name" value="SusD-like_2"/>
    <property type="match status" value="1"/>
</dbReference>
<dbReference type="PROSITE" id="PS51257">
    <property type="entry name" value="PROKAR_LIPOPROTEIN"/>
    <property type="match status" value="1"/>
</dbReference>
<proteinExistence type="predicted"/>
<dbReference type="InterPro" id="IPR041662">
    <property type="entry name" value="SusD-like_2"/>
</dbReference>
<comment type="caution">
    <text evidence="1">The sequence shown here is derived from an EMBL/GenBank/DDBJ whole genome shotgun (WGS) entry which is preliminary data.</text>
</comment>
<reference evidence="1 2" key="1">
    <citation type="submission" date="2022-05" db="EMBL/GenBank/DDBJ databases">
        <authorList>
            <person name="Park J.-S."/>
        </authorList>
    </citation>
    <scope>NUCLEOTIDE SEQUENCE [LARGE SCALE GENOMIC DNA]</scope>
    <source>
        <strain evidence="1 2">2012CJ35-5</strain>
    </source>
</reference>
<keyword evidence="1" id="KW-0449">Lipoprotein</keyword>
<dbReference type="SUPFAM" id="SSF48452">
    <property type="entry name" value="TPR-like"/>
    <property type="match status" value="1"/>
</dbReference>
<dbReference type="EMBL" id="JAMFMA010000001">
    <property type="protein sequence ID" value="MCL6272630.1"/>
    <property type="molecule type" value="Genomic_DNA"/>
</dbReference>
<dbReference type="InterPro" id="IPR011990">
    <property type="entry name" value="TPR-like_helical_dom_sf"/>
</dbReference>
<protein>
    <submittedName>
        <fullName evidence="1">SusD/RagB family nutrient-binding outer membrane lipoprotein</fullName>
    </submittedName>
</protein>
<evidence type="ECO:0000313" key="2">
    <source>
        <dbReference type="Proteomes" id="UP001203607"/>
    </source>
</evidence>
<keyword evidence="2" id="KW-1185">Reference proteome</keyword>
<sequence>MKRITRNIFTAFFGMALVLVSCETTELDLTQNPNALTPDQASADFLLNSVQEDFVRQFEGDGDFDPNDNWASGGNTTGDGFNELGMELTRIVNMGGRNYVSVYQGSDMSDEWSNAYRILANIRTMQPLAEQSELFTHLGMANFFEAYLFVTMVDFFGDVPYSEAAIADDNFNPVADPGASIYDAALALLDQAIANFNATESALPPTDLYFNGDENAWVRACNTLKMKIYLQRRSVDASAVASFNAIVTGGNYIADTTDDMIFNWGATSASRPDNRHPRYGINYTVSGAGEYMSNWLMNLMDTTDDPRIRYYFYRQASAVPGAEIPPDEETLNCSLEAPPQHYIDGGFTFCYLPNGFWGRDHGDADGTPPDGLLRTVYGTYPIGGKFDDDSFEAIGLVAGAAGAGITNLLTAYTSDFMIAEMAMVSGDEPAAKTALLNALDKSVAKVQAFASTRLGTADGSFQPDAAAISAYRDTVDAAWDAADTNGRWNLLAEQYWVAHFGNGVEPYNFYRRTGFPTTLQPNLEPNPDVFIRSMYYPTNSVNNNSSISQKPNQQQTVFWDTGDIPAAN</sequence>
<organism evidence="1 2">
    <name type="scientific">Flagellimonas spongiicola</name>
    <dbReference type="NCBI Taxonomy" id="2942208"/>
    <lineage>
        <taxon>Bacteria</taxon>
        <taxon>Pseudomonadati</taxon>
        <taxon>Bacteroidota</taxon>
        <taxon>Flavobacteriia</taxon>
        <taxon>Flavobacteriales</taxon>
        <taxon>Flavobacteriaceae</taxon>
        <taxon>Flagellimonas</taxon>
    </lineage>
</organism>
<name>A0ABT0PMM2_9FLAO</name>